<dbReference type="InterPro" id="IPR027417">
    <property type="entry name" value="P-loop_NTPase"/>
</dbReference>
<keyword evidence="5" id="KW-0067">ATP-binding</keyword>
<dbReference type="AlphaFoldDB" id="A0A2P4NPS1"/>
<dbReference type="EMBL" id="LOPW02000016">
    <property type="protein sequence ID" value="POG55068.1"/>
    <property type="molecule type" value="Genomic_DNA"/>
</dbReference>
<evidence type="ECO:0000259" key="6">
    <source>
        <dbReference type="Pfam" id="PF13086"/>
    </source>
</evidence>
<sequence length="744" mass="83237">MKELFDSWKYSRADLLRVNTRSKTYDRVPVTEAASNAVDELSIKNPSGKGYIVPLFSLYEPTPRDKYVIYKPDTGQIGWFDTGFSGGVERFAAAEKLETTEIGQRLRFWHPSHQSEVEIEFDESELPASTVHPVDSLNKQGRKAFFEELTGFVRSEMDAARESNWEQYEEIELDQAIRRNRVSGPFLPLGKGKDRNGNEVYRFQLAQDEGEDDGEPVDIRDGEGIFPKNLCIADIDGVGGEFPIEVEVMSVDDPIVSLRPRWGSVGNRQTVDKYLCSDTVELWLHDLLNPIPYERQLDAINAVKRNGKKSGLLTGNRPISFSVNKYATIDSPIELNEYQRLALVWADGAEDFVCIHGPPGTGKTRTLTAYVRHAVERGQKVLVTAHSNQAVDNLLVGDSTVHKPDEDTLHEMAQDPVVDLSIARVGSNSKNDVVNAHYTDVSPSSSNVVAATTSGASEFDSNSFDVAVIDEATQASRPATSIVLNCAKKLVLAGDHKQLPPYCADETMQDEEMHISLFEYLLERYGEKTAVLLRKQYRMNEEIAEFPNVAFYGGNLKTADINRDWRVDNLKPLMGIDIEGKEQQESYGKSYYNREEAEAVAKQVKLLVQSDLSIDDIGVITAYSGQISQIKQQVNSLSIPNSRRLTVDTVDSFQGGEREAIIVSFVRSNPDGHAGFLEFPDVGPRRLNVALTRARKRLVLIGNWETLSTIAPHRTEDDSCAPRYAKLAAHIRSRERMLSQKKQP</sequence>
<comment type="caution">
    <text evidence="8">The sequence shown here is derived from an EMBL/GenBank/DDBJ whole genome shotgun (WGS) entry which is preliminary data.</text>
</comment>
<evidence type="ECO:0000259" key="7">
    <source>
        <dbReference type="Pfam" id="PF13087"/>
    </source>
</evidence>
<dbReference type="GO" id="GO:0043139">
    <property type="term" value="F:5'-3' DNA helicase activity"/>
    <property type="evidence" value="ECO:0007669"/>
    <property type="project" value="TreeGrafter"/>
</dbReference>
<dbReference type="CDD" id="cd18808">
    <property type="entry name" value="SF1_C_Upf1"/>
    <property type="match status" value="1"/>
</dbReference>
<dbReference type="GO" id="GO:0005694">
    <property type="term" value="C:chromosome"/>
    <property type="evidence" value="ECO:0007669"/>
    <property type="project" value="UniProtKB-ARBA"/>
</dbReference>
<dbReference type="Pfam" id="PF13087">
    <property type="entry name" value="AAA_12"/>
    <property type="match status" value="1"/>
</dbReference>
<protein>
    <submittedName>
        <fullName evidence="8">AAA family ATPase</fullName>
    </submittedName>
</protein>
<dbReference type="PANTHER" id="PTHR43788:SF8">
    <property type="entry name" value="DNA-BINDING PROTEIN SMUBP-2"/>
    <property type="match status" value="1"/>
</dbReference>
<keyword evidence="3" id="KW-0378">Hydrolase</keyword>
<evidence type="ECO:0000313" key="9">
    <source>
        <dbReference type="Proteomes" id="UP000053621"/>
    </source>
</evidence>
<evidence type="ECO:0000256" key="3">
    <source>
        <dbReference type="ARBA" id="ARBA00022801"/>
    </source>
</evidence>
<evidence type="ECO:0000256" key="2">
    <source>
        <dbReference type="ARBA" id="ARBA00022741"/>
    </source>
</evidence>
<dbReference type="Gene3D" id="3.40.50.300">
    <property type="entry name" value="P-loop containing nucleotide triphosphate hydrolases"/>
    <property type="match status" value="3"/>
</dbReference>
<feature type="domain" description="DNA2/NAM7 helicase-like C-terminal" evidence="7">
    <location>
        <begin position="514"/>
        <end position="703"/>
    </location>
</feature>
<organism evidence="8 9">
    <name type="scientific">Haloferax marisrubri</name>
    <dbReference type="NCBI Taxonomy" id="1544719"/>
    <lineage>
        <taxon>Archaea</taxon>
        <taxon>Methanobacteriati</taxon>
        <taxon>Methanobacteriota</taxon>
        <taxon>Stenosarchaea group</taxon>
        <taxon>Halobacteria</taxon>
        <taxon>Halobacteriales</taxon>
        <taxon>Haloferacaceae</taxon>
        <taxon>Haloferax</taxon>
    </lineage>
</organism>
<dbReference type="InterPro" id="IPR041679">
    <property type="entry name" value="DNA2/NAM7-like_C"/>
</dbReference>
<gene>
    <name evidence="8" type="ORF">AUR65_011610</name>
</gene>
<dbReference type="InterPro" id="IPR041677">
    <property type="entry name" value="DNA2/NAM7_AAA_11"/>
</dbReference>
<keyword evidence="2" id="KW-0547">Nucleotide-binding</keyword>
<accession>A0A2P4NPS1</accession>
<proteinExistence type="inferred from homology"/>
<comment type="similarity">
    <text evidence="1">Belongs to the DNA2/NAM7 helicase family.</text>
</comment>
<keyword evidence="9" id="KW-1185">Reference proteome</keyword>
<keyword evidence="4" id="KW-0347">Helicase</keyword>
<evidence type="ECO:0000313" key="8">
    <source>
        <dbReference type="EMBL" id="POG55068.1"/>
    </source>
</evidence>
<evidence type="ECO:0000256" key="5">
    <source>
        <dbReference type="ARBA" id="ARBA00022840"/>
    </source>
</evidence>
<dbReference type="OrthoDB" id="45637at2157"/>
<dbReference type="FunFam" id="3.40.50.300:FF:000326">
    <property type="entry name" value="P-loop containing nucleoside triphosphate hydrolase"/>
    <property type="match status" value="1"/>
</dbReference>
<reference evidence="8" key="1">
    <citation type="submission" date="2017-08" db="EMBL/GenBank/DDBJ databases">
        <title>Haloferax marisrubri sp. nov., isolated from the Discovery deep brine-seawater interface in the Red Sea.</title>
        <authorList>
            <person name="Zhang G."/>
            <person name="Stingl U."/>
        </authorList>
    </citation>
    <scope>NUCLEOTIDE SEQUENCE [LARGE SCALE GENOMIC DNA]</scope>
    <source>
        <strain evidence="8">SB3</strain>
    </source>
</reference>
<feature type="domain" description="DNA2/NAM7 helicase helicase" evidence="6">
    <location>
        <begin position="445"/>
        <end position="503"/>
    </location>
</feature>
<dbReference type="GO" id="GO:0016787">
    <property type="term" value="F:hydrolase activity"/>
    <property type="evidence" value="ECO:0007669"/>
    <property type="project" value="UniProtKB-KW"/>
</dbReference>
<dbReference type="SUPFAM" id="SSF52540">
    <property type="entry name" value="P-loop containing nucleoside triphosphate hydrolases"/>
    <property type="match status" value="1"/>
</dbReference>
<feature type="domain" description="DNA2/NAM7 helicase helicase" evidence="6">
    <location>
        <begin position="334"/>
        <end position="429"/>
    </location>
</feature>
<dbReference type="InterPro" id="IPR047187">
    <property type="entry name" value="SF1_C_Upf1"/>
</dbReference>
<name>A0A2P4NPS1_9EURY</name>
<evidence type="ECO:0000256" key="4">
    <source>
        <dbReference type="ARBA" id="ARBA00022806"/>
    </source>
</evidence>
<dbReference type="Proteomes" id="UP000053621">
    <property type="component" value="Unassembled WGS sequence"/>
</dbReference>
<evidence type="ECO:0000256" key="1">
    <source>
        <dbReference type="ARBA" id="ARBA00007913"/>
    </source>
</evidence>
<dbReference type="PANTHER" id="PTHR43788">
    <property type="entry name" value="DNA2/NAM7 HELICASE FAMILY MEMBER"/>
    <property type="match status" value="1"/>
</dbReference>
<dbReference type="Pfam" id="PF13086">
    <property type="entry name" value="AAA_11"/>
    <property type="match status" value="2"/>
</dbReference>
<dbReference type="GO" id="GO:0005524">
    <property type="term" value="F:ATP binding"/>
    <property type="evidence" value="ECO:0007669"/>
    <property type="project" value="UniProtKB-KW"/>
</dbReference>
<dbReference type="RefSeq" id="WP_058567027.1">
    <property type="nucleotide sequence ID" value="NZ_LOPW02000016.1"/>
</dbReference>
<dbReference type="InterPro" id="IPR050534">
    <property type="entry name" value="Coronavir_polyprotein_1ab"/>
</dbReference>